<evidence type="ECO:0000313" key="4">
    <source>
        <dbReference type="Proteomes" id="UP000594261"/>
    </source>
</evidence>
<dbReference type="InParanoid" id="A0A7N2MAB8"/>
<proteinExistence type="predicted"/>
<evidence type="ECO:0000259" key="2">
    <source>
        <dbReference type="Pfam" id="PF10536"/>
    </source>
</evidence>
<feature type="compositionally biased region" description="Polar residues" evidence="1">
    <location>
        <begin position="394"/>
        <end position="419"/>
    </location>
</feature>
<dbReference type="EMBL" id="LRBV02000008">
    <property type="status" value="NOT_ANNOTATED_CDS"/>
    <property type="molecule type" value="Genomic_DNA"/>
</dbReference>
<feature type="compositionally biased region" description="Polar residues" evidence="1">
    <location>
        <begin position="342"/>
        <end position="368"/>
    </location>
</feature>
<feature type="region of interest" description="Disordered" evidence="1">
    <location>
        <begin position="34"/>
        <end position="54"/>
    </location>
</feature>
<feature type="compositionally biased region" description="Basic and acidic residues" evidence="1">
    <location>
        <begin position="458"/>
        <end position="482"/>
    </location>
</feature>
<dbReference type="InterPro" id="IPR019557">
    <property type="entry name" value="AminoTfrase-like_pln_mobile"/>
</dbReference>
<dbReference type="InterPro" id="IPR044824">
    <property type="entry name" value="MAIN-like"/>
</dbReference>
<feature type="region of interest" description="Disordered" evidence="1">
    <location>
        <begin position="342"/>
        <end position="370"/>
    </location>
</feature>
<reference evidence="3 4" key="1">
    <citation type="journal article" date="2016" name="G3 (Bethesda)">
        <title>First Draft Assembly and Annotation of the Genome of a California Endemic Oak Quercus lobata Nee (Fagaceae).</title>
        <authorList>
            <person name="Sork V.L."/>
            <person name="Fitz-Gibbon S.T."/>
            <person name="Puiu D."/>
            <person name="Crepeau M."/>
            <person name="Gugger P.F."/>
            <person name="Sherman R."/>
            <person name="Stevens K."/>
            <person name="Langley C.H."/>
            <person name="Pellegrini M."/>
            <person name="Salzberg S.L."/>
        </authorList>
    </citation>
    <scope>NUCLEOTIDE SEQUENCE [LARGE SCALE GENOMIC DNA]</scope>
    <source>
        <strain evidence="3 4">cv. SW786</strain>
    </source>
</reference>
<feature type="region of interest" description="Disordered" evidence="1">
    <location>
        <begin position="251"/>
        <end position="283"/>
    </location>
</feature>
<dbReference type="GO" id="GO:0010073">
    <property type="term" value="P:meristem maintenance"/>
    <property type="evidence" value="ECO:0007669"/>
    <property type="project" value="InterPro"/>
</dbReference>
<reference evidence="3" key="2">
    <citation type="submission" date="2021-01" db="UniProtKB">
        <authorList>
            <consortium name="EnsemblPlants"/>
        </authorList>
    </citation>
    <scope>IDENTIFICATION</scope>
</reference>
<dbReference type="AlphaFoldDB" id="A0A7N2MAB8"/>
<dbReference type="Proteomes" id="UP000594261">
    <property type="component" value="Chromosome 8"/>
</dbReference>
<feature type="domain" description="Aminotransferase-like plant mobile" evidence="2">
    <location>
        <begin position="140"/>
        <end position="216"/>
    </location>
</feature>
<protein>
    <recommendedName>
        <fullName evidence="2">Aminotransferase-like plant mobile domain-containing protein</fullName>
    </recommendedName>
</protein>
<evidence type="ECO:0000313" key="3">
    <source>
        <dbReference type="EnsemblPlants" id="QL08p011550:mrna"/>
    </source>
</evidence>
<dbReference type="Gramene" id="QL08p011550:mrna">
    <property type="protein sequence ID" value="QL08p011550:mrna"/>
    <property type="gene ID" value="QL08p011550"/>
</dbReference>
<feature type="region of interest" description="Disordered" evidence="1">
    <location>
        <begin position="394"/>
        <end position="490"/>
    </location>
</feature>
<dbReference type="PANTHER" id="PTHR46033:SF83">
    <property type="entry name" value="PROTEIN MAINTENANCE OF MERISTEMS-LIKE"/>
    <property type="match status" value="1"/>
</dbReference>
<evidence type="ECO:0000256" key="1">
    <source>
        <dbReference type="SAM" id="MobiDB-lite"/>
    </source>
</evidence>
<dbReference type="PANTHER" id="PTHR46033">
    <property type="entry name" value="PROTEIN MAIN-LIKE 2"/>
    <property type="match status" value="1"/>
</dbReference>
<dbReference type="Pfam" id="PF10536">
    <property type="entry name" value="PMD"/>
    <property type="match status" value="1"/>
</dbReference>
<dbReference type="EnsemblPlants" id="QL08p011550:mrna">
    <property type="protein sequence ID" value="QL08p011550:mrna"/>
    <property type="gene ID" value="QL08p011550"/>
</dbReference>
<feature type="compositionally biased region" description="Polar residues" evidence="1">
    <location>
        <begin position="443"/>
        <end position="453"/>
    </location>
</feature>
<accession>A0A7N2MAB8</accession>
<sequence>MASLSLITSLSHGGLFWRGSWVLRGGEAGKSRSACASKPSCTSHGSAKLSAGNEPHQEMRDWAIQWSFSCTSPEMKAPAEVPDRNLGIFVWPITVTGLFQIVQLWAIERFPSLRTKSLKPLQPGEPRVARLHKVKSTISLDEDLRSFLQCLCASELVGLDCTEKYMPHRVAMQFGMDQHLPGEFSDDNFAEENVHFFIPPRSFEPSVSAAYFTWWKECVLARKDAIKEILKQDRSTADTKISLSIEAEQNKASHALDGSKSPENYSKESPQTSKTSTRKKSNASCASMFNSGIAKPKLEQSEDDMLFSSKFSQSGVTNRILKSGMYQSFGSEKNEVNYNIPTADSNQATSQKSAQESHATVSTNTFEISSDDDSLDNLPISEIFKLRNTVAKRTSTSEDYSYNQSKSVVTLTPSSASGNNRKRKFPSVSVSAKEVESRARMFASNQNAATNGFQGEGNDSKNDLLDTEEKGLAKGGAEESKGKKSRRVFR</sequence>
<name>A0A7N2MAB8_QUELO</name>
<feature type="compositionally biased region" description="Polar residues" evidence="1">
    <location>
        <begin position="261"/>
        <end position="275"/>
    </location>
</feature>
<keyword evidence="4" id="KW-1185">Reference proteome</keyword>
<organism evidence="3 4">
    <name type="scientific">Quercus lobata</name>
    <name type="common">Valley oak</name>
    <dbReference type="NCBI Taxonomy" id="97700"/>
    <lineage>
        <taxon>Eukaryota</taxon>
        <taxon>Viridiplantae</taxon>
        <taxon>Streptophyta</taxon>
        <taxon>Embryophyta</taxon>
        <taxon>Tracheophyta</taxon>
        <taxon>Spermatophyta</taxon>
        <taxon>Magnoliopsida</taxon>
        <taxon>eudicotyledons</taxon>
        <taxon>Gunneridae</taxon>
        <taxon>Pentapetalae</taxon>
        <taxon>rosids</taxon>
        <taxon>fabids</taxon>
        <taxon>Fagales</taxon>
        <taxon>Fagaceae</taxon>
        <taxon>Quercus</taxon>
    </lineage>
</organism>